<dbReference type="NCBIfam" id="NF040521">
    <property type="entry name" value="C45_proenzyme"/>
    <property type="match status" value="1"/>
</dbReference>
<dbReference type="InterPro" id="IPR005079">
    <property type="entry name" value="Peptidase_C45_hydrolase"/>
</dbReference>
<dbReference type="AlphaFoldDB" id="A0A7R7IFA4"/>
<dbReference type="PANTHER" id="PTHR34180">
    <property type="entry name" value="PEPTIDASE C45"/>
    <property type="match status" value="1"/>
</dbReference>
<dbReference type="InterPro" id="IPR047794">
    <property type="entry name" value="C45_proenzyme-like"/>
</dbReference>
<name>A0A7R7IFA4_9FIRM</name>
<organism evidence="2 3">
    <name type="scientific">Anaeromicropila herbilytica</name>
    <dbReference type="NCBI Taxonomy" id="2785025"/>
    <lineage>
        <taxon>Bacteria</taxon>
        <taxon>Bacillati</taxon>
        <taxon>Bacillota</taxon>
        <taxon>Clostridia</taxon>
        <taxon>Lachnospirales</taxon>
        <taxon>Lachnospiraceae</taxon>
        <taxon>Anaeromicropila</taxon>
    </lineage>
</organism>
<keyword evidence="2" id="KW-0378">Hydrolase</keyword>
<keyword evidence="3" id="KW-1185">Reference proteome</keyword>
<dbReference type="InterPro" id="IPR047801">
    <property type="entry name" value="Peptidase_C45"/>
</dbReference>
<dbReference type="RefSeq" id="WP_271713016.1">
    <property type="nucleotide sequence ID" value="NZ_AP024169.1"/>
</dbReference>
<evidence type="ECO:0000259" key="1">
    <source>
        <dbReference type="Pfam" id="PF03417"/>
    </source>
</evidence>
<protein>
    <submittedName>
        <fullName evidence="2">Choloylglycine hydrolase</fullName>
    </submittedName>
</protein>
<dbReference type="Proteomes" id="UP000595897">
    <property type="component" value="Chromosome"/>
</dbReference>
<reference evidence="2 3" key="1">
    <citation type="submission" date="2020-11" db="EMBL/GenBank/DDBJ databases">
        <title>Draft genome sequencing of a Lachnospiraceae strain isolated from anoxic soil subjected to BSD treatment.</title>
        <authorList>
            <person name="Uek A."/>
            <person name="Tonouchi A."/>
        </authorList>
    </citation>
    <scope>NUCLEOTIDE SEQUENCE [LARGE SCALE GENOMIC DNA]</scope>
    <source>
        <strain evidence="2 3">TB5</strain>
    </source>
</reference>
<dbReference type="InterPro" id="IPR029055">
    <property type="entry name" value="Ntn_hydrolases_N"/>
</dbReference>
<gene>
    <name evidence="2" type="ORF">bsdtb5_32230</name>
</gene>
<dbReference type="Gene3D" id="3.60.60.10">
    <property type="entry name" value="Penicillin V Acylase, Chain A"/>
    <property type="match status" value="1"/>
</dbReference>
<dbReference type="SUPFAM" id="SSF56235">
    <property type="entry name" value="N-terminal nucleophile aminohydrolases (Ntn hydrolases)"/>
    <property type="match status" value="1"/>
</dbReference>
<dbReference type="EMBL" id="AP024169">
    <property type="protein sequence ID" value="BCN31928.1"/>
    <property type="molecule type" value="Genomic_DNA"/>
</dbReference>
<dbReference type="Pfam" id="PF03417">
    <property type="entry name" value="AAT"/>
    <property type="match status" value="1"/>
</dbReference>
<proteinExistence type="predicted"/>
<dbReference type="PANTHER" id="PTHR34180:SF1">
    <property type="entry name" value="BETA-ALANYL-DOPAMINE_CARCININE HYDROLASE"/>
    <property type="match status" value="1"/>
</dbReference>
<accession>A0A7R7IFA4</accession>
<sequence length="382" mass="44019">MKAKKEVKEVIYRHLTLSGTSYEIGKMEGEFLKKYHPEEVQFFLEGNDWFRPVTDASLQKAMDIFSKYCPYINEEIQGFAESLGVSAKQILYYGFSYVSTGNCSHFTVHPDRVADGHMYVGRSYEWNDEDDFRLITTKAEGVYAHIGFSLLLLGRFDGMNEHGLCVTMSNAVPMEQSEEEGLRFWMVIRILLDQCKTVEEAVGLIKELPISSYCNLIIADKNNHAVLAEICNSTKTFRAIKEGETHSVDVQESVRDTYVCSTNHYTLPGMEDCVKNKMNHSVYRYQAMIRGLEEKDILDRDDFMNILTKHTPEGLACHYYEEWLGTLWSMLFDITNLTIDICFGSSVVNKWYTFDLNTEPGVREYLGILPLEKADNIMWQRV</sequence>
<feature type="domain" description="Peptidase C45 hydrolase" evidence="1">
    <location>
        <begin position="119"/>
        <end position="345"/>
    </location>
</feature>
<evidence type="ECO:0000313" key="3">
    <source>
        <dbReference type="Proteomes" id="UP000595897"/>
    </source>
</evidence>
<evidence type="ECO:0000313" key="2">
    <source>
        <dbReference type="EMBL" id="BCN31928.1"/>
    </source>
</evidence>
<dbReference type="KEGG" id="ahb:bsdtb5_32230"/>
<dbReference type="GO" id="GO:0016787">
    <property type="term" value="F:hydrolase activity"/>
    <property type="evidence" value="ECO:0007669"/>
    <property type="project" value="UniProtKB-KW"/>
</dbReference>